<evidence type="ECO:0008006" key="3">
    <source>
        <dbReference type="Google" id="ProtNLM"/>
    </source>
</evidence>
<dbReference type="RefSeq" id="WP_089182920.1">
    <property type="nucleotide sequence ID" value="NZ_CP043427.1"/>
</dbReference>
<gene>
    <name evidence="1" type="ORF">NCTC12475_00719</name>
</gene>
<proteinExistence type="predicted"/>
<evidence type="ECO:0000313" key="2">
    <source>
        <dbReference type="Proteomes" id="UP000254920"/>
    </source>
</evidence>
<accession>A0A381DIJ4</accession>
<sequence>MLKICFIVLFVFSSLIGSEIIYTNKFDIDIIPKNRNFNIKFDNYSGTFSSLDKKIIQALQNNGLTLSNENNSSIDIKLTINYFKQTPIPKTSGGYVNVGIGFGNHGYRQKEIEVGYVLGNITKNDNFDTSFSNLYEASSSLLIQIKNNNDKSKTFTTNLDYSSNYNDTKEAMNDFEDLISKEISKLLFIPISH</sequence>
<name>A0A381DIJ4_9BACT</name>
<protein>
    <recommendedName>
        <fullName evidence="3">DUF4136 domain-containing protein</fullName>
    </recommendedName>
</protein>
<dbReference type="GeneID" id="93091154"/>
<evidence type="ECO:0000313" key="1">
    <source>
        <dbReference type="EMBL" id="SUX10522.1"/>
    </source>
</evidence>
<organism evidence="1 2">
    <name type="scientific">Campylobacter sputorum subsp. sputorum</name>
    <dbReference type="NCBI Taxonomy" id="32024"/>
    <lineage>
        <taxon>Bacteria</taxon>
        <taxon>Pseudomonadati</taxon>
        <taxon>Campylobacterota</taxon>
        <taxon>Epsilonproteobacteria</taxon>
        <taxon>Campylobacterales</taxon>
        <taxon>Campylobacteraceae</taxon>
        <taxon>Campylobacter</taxon>
    </lineage>
</organism>
<keyword evidence="2" id="KW-1185">Reference proteome</keyword>
<dbReference type="STRING" id="32024.GCA_000788295_00938"/>
<reference evidence="1 2" key="1">
    <citation type="submission" date="2018-06" db="EMBL/GenBank/DDBJ databases">
        <authorList>
            <consortium name="Pathogen Informatics"/>
            <person name="Doyle S."/>
        </authorList>
    </citation>
    <scope>NUCLEOTIDE SEQUENCE [LARGE SCALE GENOMIC DNA]</scope>
    <source>
        <strain evidence="1 2">NCTC12475</strain>
    </source>
</reference>
<dbReference type="AlphaFoldDB" id="A0A381DIJ4"/>
<dbReference type="EMBL" id="UFVD01000001">
    <property type="protein sequence ID" value="SUX10522.1"/>
    <property type="molecule type" value="Genomic_DNA"/>
</dbReference>
<dbReference type="Proteomes" id="UP000254920">
    <property type="component" value="Unassembled WGS sequence"/>
</dbReference>